<keyword evidence="3" id="KW-1185">Reference proteome</keyword>
<name>A0A7E4UT13_PANRE</name>
<dbReference type="PANTHER" id="PTHR35574">
    <property type="entry name" value="PUTATIVE-RELATED"/>
    <property type="match status" value="1"/>
</dbReference>
<reference evidence="3" key="1">
    <citation type="journal article" date="2013" name="Genetics">
        <title>The draft genome and transcriptome of Panagrellus redivivus are shaped by the harsh demands of a free-living lifestyle.</title>
        <authorList>
            <person name="Srinivasan J."/>
            <person name="Dillman A.R."/>
            <person name="Macchietto M.G."/>
            <person name="Heikkinen L."/>
            <person name="Lakso M."/>
            <person name="Fracchia K.M."/>
            <person name="Antoshechkin I."/>
            <person name="Mortazavi A."/>
            <person name="Wong G."/>
            <person name="Sternberg P.W."/>
        </authorList>
    </citation>
    <scope>NUCLEOTIDE SEQUENCE [LARGE SCALE GENOMIC DNA]</scope>
    <source>
        <strain evidence="3">MT8872</strain>
    </source>
</reference>
<keyword evidence="2" id="KW-1133">Transmembrane helix</keyword>
<accession>A0A7E4UT13</accession>
<evidence type="ECO:0000313" key="3">
    <source>
        <dbReference type="Proteomes" id="UP000492821"/>
    </source>
</evidence>
<feature type="region of interest" description="Disordered" evidence="1">
    <location>
        <begin position="297"/>
        <end position="324"/>
    </location>
</feature>
<sequence length="324" mass="36349">MALHSRDYRKIFLLASILLTIFGCIVSVFSLGLVRWQYVDIKELSTIHDHGIFMDCISSGIAPLDQVRLNEARSRYGENPNRWNRKCVFKSDLTAQTVIRQAVSAADPGSREFLLHRFLPQHKAVIFFTVFTVLFAIISIIIGGCSSCFVPNSVLHVIAVIITLLCSLFGDIMFFLASMRIDNRAVPGVVGSYPQNLGYAFYLHLSAVLIFFFALLCSFAAAYMLIRKDYRQNGCCNDKNPDTMRLSAHENGRGMNPSTGLDDYPPVPKYQTPPFQPAMRPGTTTTFMPGRPAALVYENNHENGNTGDPRWDRRGSYDRSLSLV</sequence>
<feature type="transmembrane region" description="Helical" evidence="2">
    <location>
        <begin position="12"/>
        <end position="34"/>
    </location>
</feature>
<dbReference type="GO" id="GO:0016020">
    <property type="term" value="C:membrane"/>
    <property type="evidence" value="ECO:0007669"/>
    <property type="project" value="InterPro"/>
</dbReference>
<organism evidence="3 4">
    <name type="scientific">Panagrellus redivivus</name>
    <name type="common">Microworm</name>
    <dbReference type="NCBI Taxonomy" id="6233"/>
    <lineage>
        <taxon>Eukaryota</taxon>
        <taxon>Metazoa</taxon>
        <taxon>Ecdysozoa</taxon>
        <taxon>Nematoda</taxon>
        <taxon>Chromadorea</taxon>
        <taxon>Rhabditida</taxon>
        <taxon>Tylenchina</taxon>
        <taxon>Panagrolaimomorpha</taxon>
        <taxon>Panagrolaimoidea</taxon>
        <taxon>Panagrolaimidae</taxon>
        <taxon>Panagrellus</taxon>
    </lineage>
</organism>
<keyword evidence="2" id="KW-0472">Membrane</keyword>
<feature type="transmembrane region" description="Helical" evidence="2">
    <location>
        <begin position="199"/>
        <end position="226"/>
    </location>
</feature>
<keyword evidence="2" id="KW-0812">Transmembrane</keyword>
<dbReference type="Pfam" id="PF07062">
    <property type="entry name" value="Clc-like"/>
    <property type="match status" value="1"/>
</dbReference>
<dbReference type="WBParaSite" id="Pan_g12485.t1">
    <property type="protein sequence ID" value="Pan_g12485.t1"/>
    <property type="gene ID" value="Pan_g12485"/>
</dbReference>
<protein>
    <submittedName>
        <fullName evidence="4">Clc-like protein</fullName>
    </submittedName>
</protein>
<dbReference type="InterPro" id="IPR010761">
    <property type="entry name" value="Clc_prot-like"/>
</dbReference>
<proteinExistence type="predicted"/>
<dbReference type="AlphaFoldDB" id="A0A7E4UT13"/>
<dbReference type="PROSITE" id="PS51257">
    <property type="entry name" value="PROKAR_LIPOPROTEIN"/>
    <property type="match status" value="1"/>
</dbReference>
<feature type="transmembrane region" description="Helical" evidence="2">
    <location>
        <begin position="124"/>
        <end position="142"/>
    </location>
</feature>
<evidence type="ECO:0000256" key="1">
    <source>
        <dbReference type="SAM" id="MobiDB-lite"/>
    </source>
</evidence>
<reference evidence="4" key="2">
    <citation type="submission" date="2020-10" db="UniProtKB">
        <authorList>
            <consortium name="WormBaseParasite"/>
        </authorList>
    </citation>
    <scope>IDENTIFICATION</scope>
</reference>
<feature type="transmembrane region" description="Helical" evidence="2">
    <location>
        <begin position="154"/>
        <end position="179"/>
    </location>
</feature>
<dbReference type="Proteomes" id="UP000492821">
    <property type="component" value="Unassembled WGS sequence"/>
</dbReference>
<evidence type="ECO:0000313" key="4">
    <source>
        <dbReference type="WBParaSite" id="Pan_g12485.t1"/>
    </source>
</evidence>
<dbReference type="PANTHER" id="PTHR35574:SF4">
    <property type="entry name" value="CLC-LIKE PROTEIN"/>
    <property type="match status" value="1"/>
</dbReference>
<evidence type="ECO:0000256" key="2">
    <source>
        <dbReference type="SAM" id="Phobius"/>
    </source>
</evidence>